<comment type="caution">
    <text evidence="2">The sequence shown here is derived from an EMBL/GenBank/DDBJ whole genome shotgun (WGS) entry which is preliminary data.</text>
</comment>
<evidence type="ECO:0000313" key="2">
    <source>
        <dbReference type="EMBL" id="KKY39649.1"/>
    </source>
</evidence>
<feature type="compositionally biased region" description="Basic and acidic residues" evidence="1">
    <location>
        <begin position="71"/>
        <end position="88"/>
    </location>
</feature>
<feature type="compositionally biased region" description="Acidic residues" evidence="1">
    <location>
        <begin position="90"/>
        <end position="100"/>
    </location>
</feature>
<accession>A0A0G2G0L6</accession>
<gene>
    <name evidence="2" type="ORF">UCDDA912_g00353</name>
</gene>
<proteinExistence type="predicted"/>
<dbReference type="OrthoDB" id="5244910at2759"/>
<feature type="region of interest" description="Disordered" evidence="1">
    <location>
        <begin position="1"/>
        <end position="100"/>
    </location>
</feature>
<protein>
    <submittedName>
        <fullName evidence="2">Uncharacterized protein</fullName>
    </submittedName>
</protein>
<dbReference type="EMBL" id="LCUC01000014">
    <property type="protein sequence ID" value="KKY39649.1"/>
    <property type="molecule type" value="Genomic_DNA"/>
</dbReference>
<evidence type="ECO:0000256" key="1">
    <source>
        <dbReference type="SAM" id="MobiDB-lite"/>
    </source>
</evidence>
<keyword evidence="3" id="KW-1185">Reference proteome</keyword>
<dbReference type="AlphaFoldDB" id="A0A0G2G0L6"/>
<feature type="compositionally biased region" description="Low complexity" evidence="1">
    <location>
        <begin position="22"/>
        <end position="43"/>
    </location>
</feature>
<feature type="region of interest" description="Disordered" evidence="1">
    <location>
        <begin position="112"/>
        <end position="135"/>
    </location>
</feature>
<sequence length="135" mass="14533">MRAKPPIAAASKPLPPVADPKPTATSSSSGQSPSAPARASAAKTETKTLSTMGAINPLLANMLDSFEAEETEAKADKPRPKPEPKPEPEAAPDEELSMDDLESQLAFEELEMEKKVKQVPKFEGNDRKIAPLRRK</sequence>
<evidence type="ECO:0000313" key="3">
    <source>
        <dbReference type="Proteomes" id="UP000034680"/>
    </source>
</evidence>
<organism evidence="2 3">
    <name type="scientific">Diaporthe ampelina</name>
    <dbReference type="NCBI Taxonomy" id="1214573"/>
    <lineage>
        <taxon>Eukaryota</taxon>
        <taxon>Fungi</taxon>
        <taxon>Dikarya</taxon>
        <taxon>Ascomycota</taxon>
        <taxon>Pezizomycotina</taxon>
        <taxon>Sordariomycetes</taxon>
        <taxon>Sordariomycetidae</taxon>
        <taxon>Diaporthales</taxon>
        <taxon>Diaporthaceae</taxon>
        <taxon>Diaporthe</taxon>
    </lineage>
</organism>
<dbReference type="Proteomes" id="UP000034680">
    <property type="component" value="Unassembled WGS sequence"/>
</dbReference>
<name>A0A0G2G0L6_9PEZI</name>
<reference evidence="2 3" key="1">
    <citation type="submission" date="2015-05" db="EMBL/GenBank/DDBJ databases">
        <title>Distinctive expansion of gene families associated with plant cell wall degradation and secondary metabolism in the genomes of grapevine trunk pathogens.</title>
        <authorList>
            <person name="Lawrence D.P."/>
            <person name="Travadon R."/>
            <person name="Rolshausen P.E."/>
            <person name="Baumgartner K."/>
        </authorList>
    </citation>
    <scope>NUCLEOTIDE SEQUENCE [LARGE SCALE GENOMIC DNA]</scope>
    <source>
        <strain evidence="2">DA912</strain>
    </source>
</reference>
<reference evidence="2 3" key="2">
    <citation type="submission" date="2015-05" db="EMBL/GenBank/DDBJ databases">
        <authorList>
            <person name="Morales-Cruz A."/>
            <person name="Amrine K.C."/>
            <person name="Cantu D."/>
        </authorList>
    </citation>
    <scope>NUCLEOTIDE SEQUENCE [LARGE SCALE GENOMIC DNA]</scope>
    <source>
        <strain evidence="2">DA912</strain>
    </source>
</reference>